<dbReference type="GO" id="GO:0000965">
    <property type="term" value="P:mitochondrial RNA 3'-end processing"/>
    <property type="evidence" value="ECO:0007669"/>
    <property type="project" value="TreeGrafter"/>
</dbReference>
<evidence type="ECO:0000256" key="11">
    <source>
        <dbReference type="ARBA" id="ARBA00051524"/>
    </source>
</evidence>
<dbReference type="InterPro" id="IPR036345">
    <property type="entry name" value="ExoRNase_PH_dom2_sf"/>
</dbReference>
<dbReference type="PANTHER" id="PTHR11252">
    <property type="entry name" value="POLYRIBONUCLEOTIDE NUCLEOTIDYLTRANSFERASE"/>
    <property type="match status" value="1"/>
</dbReference>
<dbReference type="SMART" id="SM00316">
    <property type="entry name" value="S1"/>
    <property type="match status" value="2"/>
</dbReference>
<dbReference type="InterPro" id="IPR027408">
    <property type="entry name" value="PNPase/RNase_PH_dom_sf"/>
</dbReference>
<dbReference type="Pfam" id="PF00575">
    <property type="entry name" value="S1"/>
    <property type="match status" value="1"/>
</dbReference>
<dbReference type="PANTHER" id="PTHR11252:SF16">
    <property type="entry name" value="POLYRIBONUCLEOTIDE NUCLEOTIDYLTRANSFERASE 2, MITOCHONDRIAL"/>
    <property type="match status" value="1"/>
</dbReference>
<evidence type="ECO:0000256" key="12">
    <source>
        <dbReference type="ARBA" id="ARBA00073922"/>
    </source>
</evidence>
<keyword evidence="4" id="KW-0698">rRNA processing</keyword>
<keyword evidence="7" id="KW-0548">Nucleotidyltransferase</keyword>
<keyword evidence="10 14" id="KW-0694">RNA-binding</keyword>
<evidence type="ECO:0000256" key="7">
    <source>
        <dbReference type="ARBA" id="ARBA00022695"/>
    </source>
</evidence>
<evidence type="ECO:0000256" key="5">
    <source>
        <dbReference type="ARBA" id="ARBA00022679"/>
    </source>
</evidence>
<comment type="similarity">
    <text evidence="2">Belongs to the polyribonucleotide nucleotidyltransferase family.</text>
</comment>
<evidence type="ECO:0000256" key="10">
    <source>
        <dbReference type="ARBA" id="ARBA00022884"/>
    </source>
</evidence>
<dbReference type="Pfam" id="PF03726">
    <property type="entry name" value="PNPase"/>
    <property type="match status" value="1"/>
</dbReference>
<feature type="compositionally biased region" description="Basic and acidic residues" evidence="15">
    <location>
        <begin position="908"/>
        <end position="918"/>
    </location>
</feature>
<evidence type="ECO:0000256" key="14">
    <source>
        <dbReference type="PROSITE-ProRule" id="PRU00117"/>
    </source>
</evidence>
<dbReference type="NCBIfam" id="NF008805">
    <property type="entry name" value="PRK11824.1"/>
    <property type="match status" value="1"/>
</dbReference>
<dbReference type="InterPro" id="IPR012340">
    <property type="entry name" value="NA-bd_OB-fold"/>
</dbReference>
<keyword evidence="9" id="KW-0378">Hydrolase</keyword>
<evidence type="ECO:0000256" key="1">
    <source>
        <dbReference type="ARBA" id="ARBA00004173"/>
    </source>
</evidence>
<dbReference type="InterPro" id="IPR020568">
    <property type="entry name" value="Ribosomal_Su5_D2-typ_SF"/>
</dbReference>
<dbReference type="SUPFAM" id="SSF55666">
    <property type="entry name" value="Ribonuclease PH domain 2-like"/>
    <property type="match status" value="2"/>
</dbReference>
<dbReference type="Proteomes" id="UP000029120">
    <property type="component" value="Chromosome 8"/>
</dbReference>
<dbReference type="PROSITE" id="PS50084">
    <property type="entry name" value="KH_TYPE_1"/>
    <property type="match status" value="1"/>
</dbReference>
<dbReference type="GO" id="GO:0008033">
    <property type="term" value="P:tRNA processing"/>
    <property type="evidence" value="ECO:0007669"/>
    <property type="project" value="UniProtKB-KW"/>
</dbReference>
<dbReference type="Gene3D" id="3.30.230.70">
    <property type="entry name" value="GHMP Kinase, N-terminal domain"/>
    <property type="match status" value="2"/>
</dbReference>
<feature type="region of interest" description="Disordered" evidence="15">
    <location>
        <begin position="814"/>
        <end position="868"/>
    </location>
</feature>
<dbReference type="CDD" id="cd02393">
    <property type="entry name" value="KH-I_PNPase"/>
    <property type="match status" value="1"/>
</dbReference>
<keyword evidence="9" id="KW-0540">Nuclease</keyword>
<evidence type="ECO:0000256" key="8">
    <source>
        <dbReference type="ARBA" id="ARBA00022737"/>
    </source>
</evidence>
<evidence type="ECO:0000313" key="17">
    <source>
        <dbReference type="EMBL" id="KFK25698.1"/>
    </source>
</evidence>
<dbReference type="FunFam" id="3.30.230.70:FF:000001">
    <property type="entry name" value="Polyribonucleotide nucleotidyltransferase"/>
    <property type="match status" value="1"/>
</dbReference>
<dbReference type="AlphaFoldDB" id="A0A087G746"/>
<name>A0A087G746_ARAAL</name>
<feature type="compositionally biased region" description="Basic and acidic residues" evidence="15">
    <location>
        <begin position="752"/>
        <end position="765"/>
    </location>
</feature>
<dbReference type="SUPFAM" id="SSF54211">
    <property type="entry name" value="Ribosomal protein S5 domain 2-like"/>
    <property type="match status" value="2"/>
</dbReference>
<evidence type="ECO:0000256" key="4">
    <source>
        <dbReference type="ARBA" id="ARBA00022552"/>
    </source>
</evidence>
<keyword evidence="9" id="KW-0269">Exonuclease</keyword>
<sequence>MSSIVSRARSTSLPNLLAWRALGFRTICSGRLGFAPSDPHSPASAGTKILESFKEEFEIGGRVVSFETGKIARFANGSVVLGMDDTKVLSTVTCAKTDLPRDFLPLTVDYQEKQYAQGLIPNSYMRREGAPKERELLCGRLIDRPIRPLFPSGFYHEVQIMASVLSSDGKQDPDILAANASSAALMLSDVPWGGPIGVIRIGRICGQFVVNPTMDELSSSDLNLIYACTRDKTMMIDVQAREISEKDLAAALRLAHPEAVKYLDPQIRLAEKAGKEKKEYKLSMLSEKTLEKVADLAATRIESVFSDPSYGKFERGEALDNIGKDVKKVFEEDGDQESLSILPKAVDTVRKKVVRSRMISDGFRVDGRHLDEVRPIYCESRYLPALHGSALFSRGDTQVLCTVTLGAPGDAQSLDSLVGPPKKRFMLHYSFPPFCTNEVGKRGGLNRREVGHGTLAEKALLAVLPPEDAFPYTVRINSEVMSSDGSTSMASVCGGSMALMDAGIPLRAHVAGVSVGLITDVDPSSGEIKDYRIVTDILGLEDHLGDMDFKIAGTRNGVTAIQLDIKPAGIPLDIVCESLENAREARLQILDHMERDINSPRDQDGAFSPRLATLKYTNDALRNLIGPMGALKRKIEEETGARLSIDDGTLTIVAKNQAVMEKAQEKVDFIIGREIIVGEVYKGTVTSIKEYGAFVEFNGGQQGLLHMSELSHEPVSKVSDVLHIGKYITMMCIDTDVRGNIKLSLKALLPKPEPKRASDPEKTSVVKESSTVSTEASSVEEIVASMPSVVEPPKKSKLAVPAVVIRTAVECDEAENSSLVDKNTKPKRAATLKPDRKLKSSASKQTVTQKEEETLESTNPEDSPAECGETLKQDEKLKCTSPKSRSIASIVSDSIPVSSSKAKKPSRKEKQSENKAEDSAPVTFQNLKIGTEMTVKVQQIRTHGLVLDLGGGIRGMYRFEPRDDEKTKFEIGETLQVKCTSFTTKGIPVMVLVDEEEE</sequence>
<dbReference type="EC" id="2.7.7.8" evidence="3"/>
<dbReference type="eggNOG" id="KOG1067">
    <property type="taxonomic scope" value="Eukaryota"/>
</dbReference>
<evidence type="ECO:0000313" key="18">
    <source>
        <dbReference type="Proteomes" id="UP000029120"/>
    </source>
</evidence>
<keyword evidence="6" id="KW-0819">tRNA processing</keyword>
<dbReference type="Pfam" id="PF03725">
    <property type="entry name" value="RNase_PH_C"/>
    <property type="match status" value="1"/>
</dbReference>
<dbReference type="OMA" id="YQIRAHG"/>
<dbReference type="InterPro" id="IPR015848">
    <property type="entry name" value="PNPase_PH_RNA-bd_bac/org-type"/>
</dbReference>
<dbReference type="GO" id="GO:0009570">
    <property type="term" value="C:chloroplast stroma"/>
    <property type="evidence" value="ECO:0007669"/>
    <property type="project" value="TreeGrafter"/>
</dbReference>
<dbReference type="NCBIfam" id="TIGR03591">
    <property type="entry name" value="polynuc_phos"/>
    <property type="match status" value="1"/>
</dbReference>
<dbReference type="GO" id="GO:0006364">
    <property type="term" value="P:rRNA processing"/>
    <property type="evidence" value="ECO:0007669"/>
    <property type="project" value="UniProtKB-KW"/>
</dbReference>
<dbReference type="Gramene" id="KFK25698">
    <property type="protein sequence ID" value="KFK25698"/>
    <property type="gene ID" value="AALP_AA8G147400"/>
</dbReference>
<keyword evidence="8" id="KW-0677">Repeat</keyword>
<dbReference type="PROSITE" id="PS50126">
    <property type="entry name" value="S1"/>
    <property type="match status" value="1"/>
</dbReference>
<evidence type="ECO:0000256" key="15">
    <source>
        <dbReference type="SAM" id="MobiDB-lite"/>
    </source>
</evidence>
<evidence type="ECO:0000256" key="9">
    <source>
        <dbReference type="ARBA" id="ARBA00022839"/>
    </source>
</evidence>
<dbReference type="CDD" id="cd11363">
    <property type="entry name" value="RNase_PH_PNPase_1"/>
    <property type="match status" value="1"/>
</dbReference>
<feature type="domain" description="S1 motif" evidence="16">
    <location>
        <begin position="678"/>
        <end position="746"/>
    </location>
</feature>
<dbReference type="GO" id="GO:0005829">
    <property type="term" value="C:cytosol"/>
    <property type="evidence" value="ECO:0007669"/>
    <property type="project" value="TreeGrafter"/>
</dbReference>
<dbReference type="CDD" id="cd04472">
    <property type="entry name" value="S1_PNPase"/>
    <property type="match status" value="1"/>
</dbReference>
<dbReference type="GO" id="GO:0004654">
    <property type="term" value="F:polyribonucleotide nucleotidyltransferase activity"/>
    <property type="evidence" value="ECO:0007669"/>
    <property type="project" value="UniProtKB-EC"/>
</dbReference>
<feature type="region of interest" description="Disordered" evidence="15">
    <location>
        <begin position="894"/>
        <end position="919"/>
    </location>
</feature>
<dbReference type="GO" id="GO:0000175">
    <property type="term" value="F:3'-5'-RNA exonuclease activity"/>
    <property type="evidence" value="ECO:0007669"/>
    <property type="project" value="EnsemblPlants"/>
</dbReference>
<keyword evidence="5" id="KW-0808">Transferase</keyword>
<protein>
    <recommendedName>
        <fullName evidence="12">Polyribonucleotide nucleotidyltransferase 2, mitochondrial</fullName>
        <ecNumber evidence="3">2.7.7.8</ecNumber>
    </recommendedName>
    <alternativeName>
        <fullName evidence="13">Polynucleotide phosphorylase 2</fullName>
    </alternativeName>
</protein>
<dbReference type="InterPro" id="IPR036612">
    <property type="entry name" value="KH_dom_type_1_sf"/>
</dbReference>
<dbReference type="FunFam" id="3.30.1370.10:FF:000001">
    <property type="entry name" value="Polyribonucleotide nucleotidyltransferase"/>
    <property type="match status" value="1"/>
</dbReference>
<dbReference type="InterPro" id="IPR003029">
    <property type="entry name" value="S1_domain"/>
</dbReference>
<dbReference type="InterPro" id="IPR012162">
    <property type="entry name" value="PNPase"/>
</dbReference>
<evidence type="ECO:0000256" key="6">
    <source>
        <dbReference type="ARBA" id="ARBA00022694"/>
    </source>
</evidence>
<dbReference type="FunFam" id="3.30.230.70:FF:000020">
    <property type="entry name" value="Polyribonucleotide nucleotidyltransferase 2 mitochondrial"/>
    <property type="match status" value="1"/>
</dbReference>
<dbReference type="HAMAP" id="MF_01595">
    <property type="entry name" value="PNPase"/>
    <property type="match status" value="1"/>
</dbReference>
<dbReference type="SUPFAM" id="SSF50249">
    <property type="entry name" value="Nucleic acid-binding proteins"/>
    <property type="match status" value="2"/>
</dbReference>
<dbReference type="FunFam" id="2.40.50.140:FF:000189">
    <property type="entry name" value="Polyribonucleotide nucleotidyltransferase, putative"/>
    <property type="match status" value="1"/>
</dbReference>
<dbReference type="SUPFAM" id="SSF54791">
    <property type="entry name" value="Eukaryotic type KH-domain (KH-domain type I)"/>
    <property type="match status" value="1"/>
</dbReference>
<dbReference type="CDD" id="cd11364">
    <property type="entry name" value="RNase_PH_PNPase_2"/>
    <property type="match status" value="1"/>
</dbReference>
<dbReference type="OrthoDB" id="437922at2759"/>
<keyword evidence="18" id="KW-1185">Reference proteome</keyword>
<proteinExistence type="inferred from homology"/>
<dbReference type="Gene3D" id="3.30.1370.10">
    <property type="entry name" value="K Homology domain, type 1"/>
    <property type="match status" value="1"/>
</dbReference>
<dbReference type="InterPro" id="IPR015847">
    <property type="entry name" value="ExoRNase_PH_dom2"/>
</dbReference>
<organism evidence="17 18">
    <name type="scientific">Arabis alpina</name>
    <name type="common">Alpine rock-cress</name>
    <dbReference type="NCBI Taxonomy" id="50452"/>
    <lineage>
        <taxon>Eukaryota</taxon>
        <taxon>Viridiplantae</taxon>
        <taxon>Streptophyta</taxon>
        <taxon>Embryophyta</taxon>
        <taxon>Tracheophyta</taxon>
        <taxon>Spermatophyta</taxon>
        <taxon>Magnoliopsida</taxon>
        <taxon>eudicotyledons</taxon>
        <taxon>Gunneridae</taxon>
        <taxon>Pentapetalae</taxon>
        <taxon>rosids</taxon>
        <taxon>malvids</taxon>
        <taxon>Brassicales</taxon>
        <taxon>Brassicaceae</taxon>
        <taxon>Arabideae</taxon>
        <taxon>Arabis</taxon>
    </lineage>
</organism>
<comment type="catalytic activity">
    <reaction evidence="11">
        <text>RNA(n+1) + phosphate = RNA(n) + a ribonucleoside 5'-diphosphate</text>
        <dbReference type="Rhea" id="RHEA:22096"/>
        <dbReference type="Rhea" id="RHEA-COMP:14527"/>
        <dbReference type="Rhea" id="RHEA-COMP:17342"/>
        <dbReference type="ChEBI" id="CHEBI:43474"/>
        <dbReference type="ChEBI" id="CHEBI:57930"/>
        <dbReference type="ChEBI" id="CHEBI:140395"/>
        <dbReference type="EC" id="2.7.7.8"/>
    </reaction>
</comment>
<evidence type="ECO:0000259" key="16">
    <source>
        <dbReference type="PROSITE" id="PS50126"/>
    </source>
</evidence>
<dbReference type="Gene3D" id="2.40.50.140">
    <property type="entry name" value="Nucleic acid-binding proteins"/>
    <property type="match status" value="1"/>
</dbReference>
<comment type="subcellular location">
    <subcellularLocation>
        <location evidence="1">Mitochondrion</location>
    </subcellularLocation>
</comment>
<feature type="compositionally biased region" description="Low complexity" evidence="15">
    <location>
        <begin position="766"/>
        <end position="778"/>
    </location>
</feature>
<reference evidence="18" key="1">
    <citation type="journal article" date="2015" name="Nat. Plants">
        <title>Genome expansion of Arabis alpina linked with retrotransposition and reduced symmetric DNA methylation.</title>
        <authorList>
            <person name="Willing E.M."/>
            <person name="Rawat V."/>
            <person name="Mandakova T."/>
            <person name="Maumus F."/>
            <person name="James G.V."/>
            <person name="Nordstroem K.J."/>
            <person name="Becker C."/>
            <person name="Warthmann N."/>
            <person name="Chica C."/>
            <person name="Szarzynska B."/>
            <person name="Zytnicki M."/>
            <person name="Albani M.C."/>
            <person name="Kiefer C."/>
            <person name="Bergonzi S."/>
            <person name="Castaings L."/>
            <person name="Mateos J.L."/>
            <person name="Berns M.C."/>
            <person name="Bujdoso N."/>
            <person name="Piofczyk T."/>
            <person name="de Lorenzo L."/>
            <person name="Barrero-Sicilia C."/>
            <person name="Mateos I."/>
            <person name="Piednoel M."/>
            <person name="Hagmann J."/>
            <person name="Chen-Min-Tao R."/>
            <person name="Iglesias-Fernandez R."/>
            <person name="Schuster S.C."/>
            <person name="Alonso-Blanco C."/>
            <person name="Roudier F."/>
            <person name="Carbonero P."/>
            <person name="Paz-Ares J."/>
            <person name="Davis S.J."/>
            <person name="Pecinka A."/>
            <person name="Quesneville H."/>
            <person name="Colot V."/>
            <person name="Lysak M.A."/>
            <person name="Weigel D."/>
            <person name="Coupland G."/>
            <person name="Schneeberger K."/>
        </authorList>
    </citation>
    <scope>NUCLEOTIDE SEQUENCE [LARGE SCALE GENOMIC DNA]</scope>
    <source>
        <strain evidence="18">cv. Pajares</strain>
    </source>
</reference>
<evidence type="ECO:0000256" key="2">
    <source>
        <dbReference type="ARBA" id="ARBA00007404"/>
    </source>
</evidence>
<dbReference type="GO" id="GO:0005739">
    <property type="term" value="C:mitochondrion"/>
    <property type="evidence" value="ECO:0007669"/>
    <property type="project" value="UniProtKB-SubCell"/>
</dbReference>
<dbReference type="Pfam" id="PF01138">
    <property type="entry name" value="RNase_PH"/>
    <property type="match status" value="2"/>
</dbReference>
<dbReference type="EMBL" id="CM002876">
    <property type="protein sequence ID" value="KFK25698.1"/>
    <property type="molecule type" value="Genomic_DNA"/>
</dbReference>
<dbReference type="GO" id="GO:0003723">
    <property type="term" value="F:RNA binding"/>
    <property type="evidence" value="ECO:0007669"/>
    <property type="project" value="UniProtKB-UniRule"/>
</dbReference>
<feature type="region of interest" description="Disordered" evidence="15">
    <location>
        <begin position="751"/>
        <end position="778"/>
    </location>
</feature>
<accession>A0A087G746</accession>
<evidence type="ECO:0000256" key="3">
    <source>
        <dbReference type="ARBA" id="ARBA00012416"/>
    </source>
</evidence>
<dbReference type="InterPro" id="IPR001247">
    <property type="entry name" value="ExoRNase_PH_dom1"/>
</dbReference>
<gene>
    <name evidence="17" type="ordered locus">AALP_Aa8g147400</name>
</gene>
<dbReference type="GO" id="GO:0000958">
    <property type="term" value="P:mitochondrial mRNA catabolic process"/>
    <property type="evidence" value="ECO:0007669"/>
    <property type="project" value="TreeGrafter"/>
</dbReference>
<evidence type="ECO:0000256" key="13">
    <source>
        <dbReference type="ARBA" id="ARBA00078395"/>
    </source>
</evidence>